<evidence type="ECO:0000313" key="2">
    <source>
        <dbReference type="Proteomes" id="UP000249799"/>
    </source>
</evidence>
<organism evidence="1 2">
    <name type="scientific">Bradymonas sediminis</name>
    <dbReference type="NCBI Taxonomy" id="1548548"/>
    <lineage>
        <taxon>Bacteria</taxon>
        <taxon>Deltaproteobacteria</taxon>
        <taxon>Bradymonadales</taxon>
        <taxon>Bradymonadaceae</taxon>
        <taxon>Bradymonas</taxon>
    </lineage>
</organism>
<keyword evidence="2" id="KW-1185">Reference proteome</keyword>
<dbReference type="AlphaFoldDB" id="A0A2Z4FP38"/>
<name>A0A2Z4FP38_9DELT</name>
<gene>
    <name evidence="1" type="ORF">DN745_14235</name>
</gene>
<accession>A0A2Z4FP38</accession>
<proteinExistence type="predicted"/>
<sequence>MDSAGVNRVAVSLLVFGSLLLSGCFHAGVRPRSADVLDAGQVSAGVNLTLATLEGAQVKTADGEEFSGFSGMRSMMHPLVAIYAAALDSQGYVRVGFADGAEAGVLFGYQELGAEVRAAVLDEDRGDGLSMAASAGATWRPFMDMKTPHFRAGVDLSSRFKRVIPIWGLYATFGPETHAVALPSDIKEECDGFGSPGCGEFGPQSHFLYTRREFRLQSTMGMSVRFADGHAGTWEPRRIRGHRLTFGVVPYASLWSDSTKFECVECRMAEGDFRSDFGMHITVAYDYFPEDELLDD</sequence>
<protein>
    <submittedName>
        <fullName evidence="1">Uncharacterized protein</fullName>
    </submittedName>
</protein>
<dbReference type="KEGG" id="bsed:DN745_14235"/>
<dbReference type="EMBL" id="CP030032">
    <property type="protein sequence ID" value="AWV90424.1"/>
    <property type="molecule type" value="Genomic_DNA"/>
</dbReference>
<dbReference type="OrthoDB" id="5506611at2"/>
<reference evidence="1 2" key="1">
    <citation type="submission" date="2018-06" db="EMBL/GenBank/DDBJ databases">
        <title>Lujinxingia sediminis gen. nov. sp. nov., a new facultative anaerobic member of the class Deltaproteobacteria, and proposal of Lujinxingaceae fam. nov.</title>
        <authorList>
            <person name="Guo L.-Y."/>
            <person name="Li C.-M."/>
            <person name="Wang S."/>
            <person name="Du Z.-J."/>
        </authorList>
    </citation>
    <scope>NUCLEOTIDE SEQUENCE [LARGE SCALE GENOMIC DNA]</scope>
    <source>
        <strain evidence="1 2">FA350</strain>
    </source>
</reference>
<evidence type="ECO:0000313" key="1">
    <source>
        <dbReference type="EMBL" id="AWV90424.1"/>
    </source>
</evidence>
<dbReference type="Proteomes" id="UP000249799">
    <property type="component" value="Chromosome"/>
</dbReference>
<dbReference type="RefSeq" id="WP_111335868.1">
    <property type="nucleotide sequence ID" value="NZ_CP030032.1"/>
</dbReference>